<dbReference type="GO" id="GO:0050567">
    <property type="term" value="F:glutaminyl-tRNA synthase (glutamine-hydrolyzing) activity"/>
    <property type="evidence" value="ECO:0007669"/>
    <property type="project" value="UniProtKB-UniRule"/>
</dbReference>
<feature type="active site" description="Charge relay system" evidence="7">
    <location>
        <position position="160"/>
    </location>
</feature>
<feature type="active site" description="Acyl-ester intermediate" evidence="7">
    <location>
        <position position="184"/>
    </location>
</feature>
<evidence type="ECO:0000313" key="9">
    <source>
        <dbReference type="EMBL" id="OIP86578.1"/>
    </source>
</evidence>
<evidence type="ECO:0000256" key="6">
    <source>
        <dbReference type="ARBA" id="ARBA00047407"/>
    </source>
</evidence>
<gene>
    <name evidence="7" type="primary">gatA</name>
    <name evidence="9" type="ORF">AUK05_03320</name>
</gene>
<name>A0A1J5HXP8_9BACT</name>
<feature type="active site" description="Charge relay system" evidence="7">
    <location>
        <position position="85"/>
    </location>
</feature>
<dbReference type="HAMAP" id="MF_00120">
    <property type="entry name" value="GatA"/>
    <property type="match status" value="1"/>
</dbReference>
<keyword evidence="4 7" id="KW-0067">ATP-binding</keyword>
<organism evidence="9 10">
    <name type="scientific">Candidatus Shapirobacteria bacterium CG2_30_35_20</name>
    <dbReference type="NCBI Taxonomy" id="1805376"/>
    <lineage>
        <taxon>Bacteria</taxon>
        <taxon>Candidatus Shapironibacteriota</taxon>
    </lineage>
</organism>
<protein>
    <recommendedName>
        <fullName evidence="7">Glutamyl-tRNA(Gln) amidotransferase subunit A</fullName>
        <shortName evidence="7">Glu-ADT subunit A</shortName>
        <ecNumber evidence="7">6.3.5.7</ecNumber>
    </recommendedName>
</protein>
<comment type="subunit">
    <text evidence="7">Heterotrimer of A, B and C subunits.</text>
</comment>
<dbReference type="Proteomes" id="UP000182344">
    <property type="component" value="Unassembled WGS sequence"/>
</dbReference>
<dbReference type="Gene3D" id="3.90.1300.10">
    <property type="entry name" value="Amidase signature (AS) domain"/>
    <property type="match status" value="1"/>
</dbReference>
<comment type="similarity">
    <text evidence="1 7">Belongs to the amidase family. GatA subfamily.</text>
</comment>
<dbReference type="Pfam" id="PF01425">
    <property type="entry name" value="Amidase"/>
    <property type="match status" value="1"/>
</dbReference>
<dbReference type="InterPro" id="IPR023631">
    <property type="entry name" value="Amidase_dom"/>
</dbReference>
<comment type="caution">
    <text evidence="9">The sequence shown here is derived from an EMBL/GenBank/DDBJ whole genome shotgun (WGS) entry which is preliminary data.</text>
</comment>
<proteinExistence type="inferred from homology"/>
<evidence type="ECO:0000256" key="5">
    <source>
        <dbReference type="ARBA" id="ARBA00022917"/>
    </source>
</evidence>
<dbReference type="PROSITE" id="PS00571">
    <property type="entry name" value="AMIDASES"/>
    <property type="match status" value="1"/>
</dbReference>
<evidence type="ECO:0000256" key="1">
    <source>
        <dbReference type="ARBA" id="ARBA00008069"/>
    </source>
</evidence>
<dbReference type="PANTHER" id="PTHR11895:SF7">
    <property type="entry name" value="GLUTAMYL-TRNA(GLN) AMIDOTRANSFERASE SUBUNIT A, MITOCHONDRIAL"/>
    <property type="match status" value="1"/>
</dbReference>
<dbReference type="InterPro" id="IPR020556">
    <property type="entry name" value="Amidase_CS"/>
</dbReference>
<dbReference type="EMBL" id="MNZO01000048">
    <property type="protein sequence ID" value="OIP86578.1"/>
    <property type="molecule type" value="Genomic_DNA"/>
</dbReference>
<dbReference type="PANTHER" id="PTHR11895">
    <property type="entry name" value="TRANSAMIDASE"/>
    <property type="match status" value="1"/>
</dbReference>
<evidence type="ECO:0000256" key="4">
    <source>
        <dbReference type="ARBA" id="ARBA00022840"/>
    </source>
</evidence>
<accession>A0A1J5HXP8</accession>
<dbReference type="EC" id="6.3.5.7" evidence="7"/>
<dbReference type="InterPro" id="IPR004412">
    <property type="entry name" value="GatA"/>
</dbReference>
<dbReference type="GO" id="GO:0030956">
    <property type="term" value="C:glutamyl-tRNA(Gln) amidotransferase complex"/>
    <property type="evidence" value="ECO:0007669"/>
    <property type="project" value="InterPro"/>
</dbReference>
<comment type="function">
    <text evidence="7">Allows the formation of correctly charged Gln-tRNA(Gln) through the transamidation of misacylated Glu-tRNA(Gln) in organisms which lack glutaminyl-tRNA synthetase. The reaction takes place in the presence of glutamine and ATP through an activated gamma-phospho-Glu-tRNA(Gln).</text>
</comment>
<dbReference type="GO" id="GO:0006412">
    <property type="term" value="P:translation"/>
    <property type="evidence" value="ECO:0007669"/>
    <property type="project" value="UniProtKB-UniRule"/>
</dbReference>
<dbReference type="InterPro" id="IPR000120">
    <property type="entry name" value="Amidase"/>
</dbReference>
<evidence type="ECO:0000256" key="7">
    <source>
        <dbReference type="HAMAP-Rule" id="MF_00120"/>
    </source>
</evidence>
<keyword evidence="5 7" id="KW-0648">Protein biosynthesis</keyword>
<reference evidence="9 10" key="1">
    <citation type="journal article" date="2016" name="Environ. Microbiol.">
        <title>Genomic resolution of a cold subsurface aquifer community provides metabolic insights for novel microbes adapted to high CO concentrations.</title>
        <authorList>
            <person name="Probst A.J."/>
            <person name="Castelle C.J."/>
            <person name="Singh A."/>
            <person name="Brown C.T."/>
            <person name="Anantharaman K."/>
            <person name="Sharon I."/>
            <person name="Hug L.A."/>
            <person name="Burstein D."/>
            <person name="Emerson J.B."/>
            <person name="Thomas B.C."/>
            <person name="Banfield J.F."/>
        </authorList>
    </citation>
    <scope>NUCLEOTIDE SEQUENCE [LARGE SCALE GENOMIC DNA]</scope>
    <source>
        <strain evidence="9">CG2_30_35_20</strain>
    </source>
</reference>
<dbReference type="GO" id="GO:0005524">
    <property type="term" value="F:ATP binding"/>
    <property type="evidence" value="ECO:0007669"/>
    <property type="project" value="UniProtKB-KW"/>
</dbReference>
<keyword evidence="2 7" id="KW-0436">Ligase</keyword>
<evidence type="ECO:0000259" key="8">
    <source>
        <dbReference type="Pfam" id="PF01425"/>
    </source>
</evidence>
<dbReference type="InterPro" id="IPR036928">
    <property type="entry name" value="AS_sf"/>
</dbReference>
<keyword evidence="3 7" id="KW-0547">Nucleotide-binding</keyword>
<evidence type="ECO:0000256" key="2">
    <source>
        <dbReference type="ARBA" id="ARBA00022598"/>
    </source>
</evidence>
<evidence type="ECO:0000313" key="10">
    <source>
        <dbReference type="Proteomes" id="UP000182344"/>
    </source>
</evidence>
<dbReference type="SUPFAM" id="SSF75304">
    <property type="entry name" value="Amidase signature (AS) enzymes"/>
    <property type="match status" value="1"/>
</dbReference>
<dbReference type="AlphaFoldDB" id="A0A1J5HXP8"/>
<dbReference type="STRING" id="1805376.AUK05_03320"/>
<comment type="catalytic activity">
    <reaction evidence="6 7">
        <text>L-glutamyl-tRNA(Gln) + L-glutamine + ATP + H2O = L-glutaminyl-tRNA(Gln) + L-glutamate + ADP + phosphate + H(+)</text>
        <dbReference type="Rhea" id="RHEA:17521"/>
        <dbReference type="Rhea" id="RHEA-COMP:9681"/>
        <dbReference type="Rhea" id="RHEA-COMP:9684"/>
        <dbReference type="ChEBI" id="CHEBI:15377"/>
        <dbReference type="ChEBI" id="CHEBI:15378"/>
        <dbReference type="ChEBI" id="CHEBI:29985"/>
        <dbReference type="ChEBI" id="CHEBI:30616"/>
        <dbReference type="ChEBI" id="CHEBI:43474"/>
        <dbReference type="ChEBI" id="CHEBI:58359"/>
        <dbReference type="ChEBI" id="CHEBI:78520"/>
        <dbReference type="ChEBI" id="CHEBI:78521"/>
        <dbReference type="ChEBI" id="CHEBI:456216"/>
        <dbReference type="EC" id="6.3.5.7"/>
    </reaction>
</comment>
<feature type="domain" description="Amidase" evidence="8">
    <location>
        <begin position="23"/>
        <end position="458"/>
    </location>
</feature>
<evidence type="ECO:0000256" key="3">
    <source>
        <dbReference type="ARBA" id="ARBA00022741"/>
    </source>
</evidence>
<dbReference type="NCBIfam" id="TIGR00132">
    <property type="entry name" value="gatA"/>
    <property type="match status" value="1"/>
</dbReference>
<sequence>MLLDKTILELATGLRSGEFTSVDLVNECYDNIAKYNDKVNAFITIIPRETALKQAQEIDCKLKIACLPARQENCKLLAGIPFVLKDCFCTEGIKTTSASKVLENFIPPYSATIYKKLLDAGAILIGKMNMDAWGHGGSSENTDFGSVKNPWDTTRVAGGSGGGPAVAVATRMCVFAVGEDTGGSIRNPAGWTNTTGLKVTYGRVSRYGAIAYASSFDTVGPVAKTVEDCAIILETIAGVDKFDATSSPNPVPQYSKLLNKNLSEITIGIPKEFYGDGLDLEIKEKVLQVAADLKKSGAKIKEISMPLFDLCLPVYYLIAPSETSSNLARYDGIRYGNNRDNFTDETIRRILIGTYALSAGYYDAYYKKAQQVRTLFIEEYQKALSQCDILLQPIMPNNPPKFGQLLSDPLQNLLADIYTVSQNPVGVPSLAIPCGFTKSGLPIGAQIIGKMFSEELLLSIGHEYQKLTDFHTKKPNLQI</sequence>